<organism evidence="4 5">
    <name type="scientific">Ambrosiozyma monospora</name>
    <name type="common">Yeast</name>
    <name type="synonym">Endomycopsis monosporus</name>
    <dbReference type="NCBI Taxonomy" id="43982"/>
    <lineage>
        <taxon>Eukaryota</taxon>
        <taxon>Fungi</taxon>
        <taxon>Dikarya</taxon>
        <taxon>Ascomycota</taxon>
        <taxon>Saccharomycotina</taxon>
        <taxon>Pichiomycetes</taxon>
        <taxon>Pichiales</taxon>
        <taxon>Pichiaceae</taxon>
        <taxon>Ambrosiozyma</taxon>
    </lineage>
</organism>
<dbReference type="Pfam" id="PF01070">
    <property type="entry name" value="FMN_dh"/>
    <property type="match status" value="1"/>
</dbReference>
<sequence length="519" mass="58230">MLSRSRRLKIVHRQVLANHFGAFTKSWNRQFNTKSFFANNEHKSHQDTGSESTFSNHPKVALISTITIALSILLYKQTTPLLKNESVITKHAKIIIIQDSDNEDEDDAIDVEDSNDPLNFAAQDEIRRQKAIANKPPLNTIFNINDFEYVAQQILPLQFKGYFATGSEDEVTLRENHHAYSRIFFKPRCLVNVADVSLSVSPFSGDSGDSIWTFDAPFYITAFAGARGAHEDAELNLIRAAKKHNVAYMIPSMSSFPIDEVIEAGRLDDGLETQCHHASYLQMYLSTKEELNDFPDYLKKLQVKHDSIKAVFITVDLPVLGNREKNFKYMALADPSSFDEPVDWTIDQTENPPLTWDDIVTFKNATKLPICVKGLQCKEDVAKAIELGLDGCVISNHGGRQLDFSRAPVEVLVETQKYLKEKNISLVNPGTNKKFEIFIDGGVKRGSDVIKALCLGASGVGLGRPFIYSMAGYGQPGVERAIKILKTEMIRDMKLLGVKSIDELNEDFVDIDSLKYKNP</sequence>
<gene>
    <name evidence="4" type="ORF">Amon01_000586400</name>
</gene>
<reference evidence="4" key="1">
    <citation type="submission" date="2023-04" db="EMBL/GenBank/DDBJ databases">
        <title>Ambrosiozyma monospora NBRC 1965.</title>
        <authorList>
            <person name="Ichikawa N."/>
            <person name="Sato H."/>
            <person name="Tonouchi N."/>
        </authorList>
    </citation>
    <scope>NUCLEOTIDE SEQUENCE</scope>
    <source>
        <strain evidence="4">NBRC 1965</strain>
    </source>
</reference>
<dbReference type="InterPro" id="IPR000262">
    <property type="entry name" value="FMN-dep_DH"/>
</dbReference>
<evidence type="ECO:0000259" key="3">
    <source>
        <dbReference type="PROSITE" id="PS51349"/>
    </source>
</evidence>
<comment type="caution">
    <text evidence="4">The sequence shown here is derived from an EMBL/GenBank/DDBJ whole genome shotgun (WGS) entry which is preliminary data.</text>
</comment>
<accession>A0A9W6Z235</accession>
<dbReference type="PROSITE" id="PS51349">
    <property type="entry name" value="FMN_HYDROXY_ACID_DH_2"/>
    <property type="match status" value="1"/>
</dbReference>
<evidence type="ECO:0000256" key="2">
    <source>
        <dbReference type="ARBA" id="ARBA00023002"/>
    </source>
</evidence>
<dbReference type="GO" id="GO:0004460">
    <property type="term" value="F:L-lactate dehydrogenase (cytochrome) activity"/>
    <property type="evidence" value="ECO:0007669"/>
    <property type="project" value="TreeGrafter"/>
</dbReference>
<dbReference type="InterPro" id="IPR037396">
    <property type="entry name" value="FMN_HAD"/>
</dbReference>
<dbReference type="GO" id="GO:0006089">
    <property type="term" value="P:lactate metabolic process"/>
    <property type="evidence" value="ECO:0007669"/>
    <property type="project" value="TreeGrafter"/>
</dbReference>
<dbReference type="AlphaFoldDB" id="A0A9W6Z235"/>
<evidence type="ECO:0000313" key="4">
    <source>
        <dbReference type="EMBL" id="GMG40066.1"/>
    </source>
</evidence>
<dbReference type="OrthoDB" id="1925334at2759"/>
<protein>
    <submittedName>
        <fullName evidence="4">Unnamed protein product</fullName>
    </submittedName>
</protein>
<dbReference type="InterPro" id="IPR013785">
    <property type="entry name" value="Aldolase_TIM"/>
</dbReference>
<evidence type="ECO:0000256" key="1">
    <source>
        <dbReference type="ARBA" id="ARBA00001917"/>
    </source>
</evidence>
<dbReference type="Gene3D" id="3.20.20.70">
    <property type="entry name" value="Aldolase class I"/>
    <property type="match status" value="1"/>
</dbReference>
<dbReference type="EMBL" id="BSXU01003422">
    <property type="protein sequence ID" value="GMG40066.1"/>
    <property type="molecule type" value="Genomic_DNA"/>
</dbReference>
<dbReference type="Proteomes" id="UP001165063">
    <property type="component" value="Unassembled WGS sequence"/>
</dbReference>
<keyword evidence="5" id="KW-1185">Reference proteome</keyword>
<name>A0A9W6Z235_AMBMO</name>
<feature type="domain" description="FMN hydroxy acid dehydrogenase" evidence="3">
    <location>
        <begin position="136"/>
        <end position="514"/>
    </location>
</feature>
<comment type="cofactor">
    <cofactor evidence="1">
        <name>FMN</name>
        <dbReference type="ChEBI" id="CHEBI:58210"/>
    </cofactor>
</comment>
<dbReference type="PANTHER" id="PTHR10578:SF148">
    <property type="entry name" value="L-LACTATE DEHYDROGENASE (CYTOCHROME)"/>
    <property type="match status" value="1"/>
</dbReference>
<evidence type="ECO:0000313" key="5">
    <source>
        <dbReference type="Proteomes" id="UP001165063"/>
    </source>
</evidence>
<dbReference type="PROSITE" id="PS00557">
    <property type="entry name" value="FMN_HYDROXY_ACID_DH_1"/>
    <property type="match status" value="1"/>
</dbReference>
<dbReference type="InterPro" id="IPR008259">
    <property type="entry name" value="FMN_hydac_DH_AS"/>
</dbReference>
<dbReference type="SUPFAM" id="SSF51395">
    <property type="entry name" value="FMN-linked oxidoreductases"/>
    <property type="match status" value="1"/>
</dbReference>
<dbReference type="PANTHER" id="PTHR10578">
    <property type="entry name" value="S -2-HYDROXY-ACID OXIDASE-RELATED"/>
    <property type="match status" value="1"/>
</dbReference>
<keyword evidence="2" id="KW-0560">Oxidoreductase</keyword>
<proteinExistence type="predicted"/>